<sequence>MLSLLRNQTFGLSKLAISASNGIDQLYSHTSLSSLLKPAELDINQARGRKRALKATMTRQQKLDRRLKREAKEAARKQYSFMERIQIRRMKTLLSPSQQFPGRLVREDEANLPEFPLTNIFIREQVRTQFYSIADALQIHRTMQQPSCYNSVNAPIKLRLELNMTTEKTTKMVSNSDHIIPVPHSFHQNEKRSILAFVADTKLQELAMESGAEIALGPDMIKKIIKGQFRIDDYDFCVAHVDMGSTILPLRGILKTRLPTKLNGGYGENLPEMIEKFKKGVKLNIKGDPVFPSWGLCDPIVGRLDMSDQEIENNIQTILEAVCKNRNPALGPFINRALMMVSPGEEHVALDVQKYLPVPTEEELEKIANKKNKKGANKKAAKENVEEDVEAVAV</sequence>
<organism evidence="1 2">
    <name type="scientific">Rhabditophanes sp. KR3021</name>
    <dbReference type="NCBI Taxonomy" id="114890"/>
    <lineage>
        <taxon>Eukaryota</taxon>
        <taxon>Metazoa</taxon>
        <taxon>Ecdysozoa</taxon>
        <taxon>Nematoda</taxon>
        <taxon>Chromadorea</taxon>
        <taxon>Rhabditida</taxon>
        <taxon>Tylenchina</taxon>
        <taxon>Panagrolaimomorpha</taxon>
        <taxon>Strongyloidoidea</taxon>
        <taxon>Alloionematidae</taxon>
        <taxon>Rhabditophanes</taxon>
    </lineage>
</organism>
<dbReference type="Proteomes" id="UP000095286">
    <property type="component" value="Unplaced"/>
</dbReference>
<protein>
    <submittedName>
        <fullName evidence="2">39S ribosomal protein L1, mitochondrial</fullName>
    </submittedName>
</protein>
<reference evidence="2" key="1">
    <citation type="submission" date="2016-11" db="UniProtKB">
        <authorList>
            <consortium name="WormBaseParasite"/>
        </authorList>
    </citation>
    <scope>IDENTIFICATION</scope>
    <source>
        <strain evidence="2">KR3021</strain>
    </source>
</reference>
<dbReference type="WBParaSite" id="RSKR_0001025300.1">
    <property type="protein sequence ID" value="RSKR_0001025300.1"/>
    <property type="gene ID" value="RSKR_0001025300"/>
</dbReference>
<accession>A0AC35UCT4</accession>
<evidence type="ECO:0000313" key="2">
    <source>
        <dbReference type="WBParaSite" id="RSKR_0001025300.1"/>
    </source>
</evidence>
<proteinExistence type="predicted"/>
<evidence type="ECO:0000313" key="1">
    <source>
        <dbReference type="Proteomes" id="UP000095286"/>
    </source>
</evidence>
<name>A0AC35UCT4_9BILA</name>